<reference evidence="3 4" key="1">
    <citation type="submission" date="2019-07" db="EMBL/GenBank/DDBJ databases">
        <title>Qingshengfaniella alkalisoli gen. nov., sp. nov., isolated from saline soil.</title>
        <authorList>
            <person name="Xu L."/>
            <person name="Huang X.-X."/>
            <person name="Sun J.-Q."/>
        </authorList>
    </citation>
    <scope>NUCLEOTIDE SEQUENCE [LARGE SCALE GENOMIC DNA]</scope>
    <source>
        <strain evidence="3 4">DSM 27279</strain>
    </source>
</reference>
<feature type="compositionally biased region" description="Polar residues" evidence="1">
    <location>
        <begin position="105"/>
        <end position="114"/>
    </location>
</feature>
<evidence type="ECO:0000313" key="4">
    <source>
        <dbReference type="Proteomes" id="UP000318405"/>
    </source>
</evidence>
<feature type="compositionally biased region" description="Low complexity" evidence="1">
    <location>
        <begin position="115"/>
        <end position="125"/>
    </location>
</feature>
<sequence length="397" mass="45721">MARLGPARHAGIVPIRCAAMPPKPQPRIRYEADDRPHHPHDGTYRQIFGHQHMMAELIRGFFPSPLLEGWELDSLERKDTHWVGHDRRHRSADLLWRLRRRHTTPQETRQSGQVSSRARATRQRSAPENDTAWAYVYVLLELQSRPDERMALRILEYVTLLLHSLIDAREIPGAGPYPAILPVVLYNGRRRWRGKTSLRQCQSHLPQALLRFNPSIDFLLIDLNTLDPAHLQRLANACAVFFRMELQDDAQALPGLVARLDELLPAEQHATLRRVLVDWIREVFLPARGGRIDASLQQAQTLSEVHIMLAERVKDWFAQARREGRYEGREEGREEGRLAGQAELLAQQLHTRFGPELPAWVQARLGQATDQDLLRWARAVLDAESLEAVFGQEREPR</sequence>
<dbReference type="OrthoDB" id="932587at2"/>
<feature type="region of interest" description="Disordered" evidence="1">
    <location>
        <begin position="101"/>
        <end position="125"/>
    </location>
</feature>
<dbReference type="PANTHER" id="PTHR34611">
    <property type="match status" value="1"/>
</dbReference>
<dbReference type="InterPro" id="IPR006842">
    <property type="entry name" value="Transposase_31"/>
</dbReference>
<accession>A0A556AJ77</accession>
<gene>
    <name evidence="3" type="ORF">FOZ76_16215</name>
</gene>
<name>A0A556AJ77_9BURK</name>
<dbReference type="PANTHER" id="PTHR34611:SF2">
    <property type="entry name" value="INACTIVE RECOMBINATION-PROMOTING NUCLEASE-LIKE PROTEIN RPNE-RELATED"/>
    <property type="match status" value="1"/>
</dbReference>
<organism evidence="3 4">
    <name type="scientific">Verticiella sediminum</name>
    <dbReference type="NCBI Taxonomy" id="1247510"/>
    <lineage>
        <taxon>Bacteria</taxon>
        <taxon>Pseudomonadati</taxon>
        <taxon>Pseudomonadota</taxon>
        <taxon>Betaproteobacteria</taxon>
        <taxon>Burkholderiales</taxon>
        <taxon>Alcaligenaceae</taxon>
        <taxon>Verticiella</taxon>
    </lineage>
</organism>
<dbReference type="GO" id="GO:1990238">
    <property type="term" value="F:double-stranded DNA endonuclease activity"/>
    <property type="evidence" value="ECO:0007669"/>
    <property type="project" value="TreeGrafter"/>
</dbReference>
<dbReference type="Pfam" id="PF04754">
    <property type="entry name" value="Transposase_31"/>
    <property type="match status" value="2"/>
</dbReference>
<dbReference type="GO" id="GO:0006310">
    <property type="term" value="P:DNA recombination"/>
    <property type="evidence" value="ECO:0007669"/>
    <property type="project" value="TreeGrafter"/>
</dbReference>
<keyword evidence="4" id="KW-1185">Reference proteome</keyword>
<protein>
    <submittedName>
        <fullName evidence="3">Rpn family recombination-promoting nuclease/putative transposase</fullName>
    </submittedName>
</protein>
<evidence type="ECO:0000259" key="2">
    <source>
        <dbReference type="Pfam" id="PF04754"/>
    </source>
</evidence>
<dbReference type="AlphaFoldDB" id="A0A556AJ77"/>
<dbReference type="InterPro" id="IPR051699">
    <property type="entry name" value="Rpn/YhgA-like_nuclease"/>
</dbReference>
<dbReference type="Proteomes" id="UP000318405">
    <property type="component" value="Unassembled WGS sequence"/>
</dbReference>
<feature type="domain" description="Transposase (putative) YhgA-like" evidence="2">
    <location>
        <begin position="39"/>
        <end position="100"/>
    </location>
</feature>
<proteinExistence type="predicted"/>
<feature type="domain" description="Transposase (putative) YhgA-like" evidence="2">
    <location>
        <begin position="133"/>
        <end position="235"/>
    </location>
</feature>
<comment type="caution">
    <text evidence="3">The sequence shown here is derived from an EMBL/GenBank/DDBJ whole genome shotgun (WGS) entry which is preliminary data.</text>
</comment>
<dbReference type="EMBL" id="VLTJ01000029">
    <property type="protein sequence ID" value="TSH92931.1"/>
    <property type="molecule type" value="Genomic_DNA"/>
</dbReference>
<evidence type="ECO:0000256" key="1">
    <source>
        <dbReference type="SAM" id="MobiDB-lite"/>
    </source>
</evidence>
<evidence type="ECO:0000313" key="3">
    <source>
        <dbReference type="EMBL" id="TSH92931.1"/>
    </source>
</evidence>